<sequence length="112" mass="11742">MENNRESPNRMKKILLVLVLTFVSAIAFAKGGGGHGGGGHGGSHGSEGGHESSGWHTKEPQSDARHYGGHLSNASEADELESTAIWRNVVLGILAGLGAFVIVAVLIRWTQS</sequence>
<accession>A0ACB5QWP1</accession>
<dbReference type="EMBL" id="BPUR01000012">
    <property type="protein sequence ID" value="GJH19157.1"/>
    <property type="molecule type" value="Genomic_DNA"/>
</dbReference>
<comment type="caution">
    <text evidence="1">The sequence shown here is derived from an EMBL/GenBank/DDBJ whole genome shotgun (WGS) entry which is preliminary data.</text>
</comment>
<proteinExistence type="predicted"/>
<evidence type="ECO:0000313" key="1">
    <source>
        <dbReference type="EMBL" id="GJH19157.1"/>
    </source>
</evidence>
<name>A0ACB5QWP1_9BURK</name>
<reference evidence="1" key="1">
    <citation type="submission" date="2021-09" db="EMBL/GenBank/DDBJ databases">
        <title>Isolation and characterization of 3-chlorobenzoate degrading bacteria from soils in Shizuoka.</title>
        <authorList>
            <person name="Ifat A."/>
            <person name="Ogawa N."/>
            <person name="Kimbara K."/>
            <person name="Moriuchi R."/>
            <person name="Dohra H."/>
            <person name="Shintani M."/>
        </authorList>
    </citation>
    <scope>NUCLEOTIDE SEQUENCE</scope>
    <source>
        <strain evidence="1">19CS2-2</strain>
    </source>
</reference>
<gene>
    <name evidence="1" type="ORF">CBA19CS22_21465</name>
</gene>
<evidence type="ECO:0000313" key="2">
    <source>
        <dbReference type="Proteomes" id="UP001055013"/>
    </source>
</evidence>
<dbReference type="Proteomes" id="UP001055013">
    <property type="component" value="Unassembled WGS sequence"/>
</dbReference>
<organism evidence="1 2">
    <name type="scientific">Caballeronia novacaledonica</name>
    <dbReference type="NCBI Taxonomy" id="1544861"/>
    <lineage>
        <taxon>Bacteria</taxon>
        <taxon>Pseudomonadati</taxon>
        <taxon>Pseudomonadota</taxon>
        <taxon>Betaproteobacteria</taxon>
        <taxon>Burkholderiales</taxon>
        <taxon>Burkholderiaceae</taxon>
        <taxon>Caballeronia</taxon>
    </lineage>
</organism>
<keyword evidence="2" id="KW-1185">Reference proteome</keyword>
<protein>
    <submittedName>
        <fullName evidence="1">Uncharacterized protein</fullName>
    </submittedName>
</protein>